<proteinExistence type="predicted"/>
<reference evidence="2 3" key="2">
    <citation type="submission" date="2020-07" db="EMBL/GenBank/DDBJ databases">
        <title>Genome assembly of wild tea tree DASZ reveals pedigree and selection history of tea varieties.</title>
        <authorList>
            <person name="Zhang W."/>
        </authorList>
    </citation>
    <scope>NUCLEOTIDE SEQUENCE [LARGE SCALE GENOMIC DNA]</scope>
    <source>
        <strain evidence="3">cv. G240</strain>
        <tissue evidence="2">Leaf</tissue>
    </source>
</reference>
<dbReference type="Proteomes" id="UP000593564">
    <property type="component" value="Unassembled WGS sequence"/>
</dbReference>
<accession>A0A7J7HDT6</accession>
<name>A0A7J7HDT6_CAMSI</name>
<evidence type="ECO:0000313" key="3">
    <source>
        <dbReference type="Proteomes" id="UP000593564"/>
    </source>
</evidence>
<dbReference type="EMBL" id="JACBKZ010000005">
    <property type="protein sequence ID" value="KAF5950805.1"/>
    <property type="molecule type" value="Genomic_DNA"/>
</dbReference>
<organism evidence="2 3">
    <name type="scientific">Camellia sinensis</name>
    <name type="common">Tea plant</name>
    <name type="synonym">Thea sinensis</name>
    <dbReference type="NCBI Taxonomy" id="4442"/>
    <lineage>
        <taxon>Eukaryota</taxon>
        <taxon>Viridiplantae</taxon>
        <taxon>Streptophyta</taxon>
        <taxon>Embryophyta</taxon>
        <taxon>Tracheophyta</taxon>
        <taxon>Spermatophyta</taxon>
        <taxon>Magnoliopsida</taxon>
        <taxon>eudicotyledons</taxon>
        <taxon>Gunneridae</taxon>
        <taxon>Pentapetalae</taxon>
        <taxon>asterids</taxon>
        <taxon>Ericales</taxon>
        <taxon>Theaceae</taxon>
        <taxon>Camellia</taxon>
    </lineage>
</organism>
<evidence type="ECO:0000256" key="1">
    <source>
        <dbReference type="SAM" id="MobiDB-lite"/>
    </source>
</evidence>
<gene>
    <name evidence="2" type="ORF">HYC85_012798</name>
</gene>
<evidence type="ECO:0000313" key="2">
    <source>
        <dbReference type="EMBL" id="KAF5950805.1"/>
    </source>
</evidence>
<comment type="caution">
    <text evidence="2">The sequence shown here is derived from an EMBL/GenBank/DDBJ whole genome shotgun (WGS) entry which is preliminary data.</text>
</comment>
<keyword evidence="3" id="KW-1185">Reference proteome</keyword>
<dbReference type="AlphaFoldDB" id="A0A7J7HDT6"/>
<protein>
    <submittedName>
        <fullName evidence="2">Uncharacterized protein</fullName>
    </submittedName>
</protein>
<feature type="region of interest" description="Disordered" evidence="1">
    <location>
        <begin position="44"/>
        <end position="76"/>
    </location>
</feature>
<sequence>MKCFFEASDDSKQLGFKVLPNKALVALAKSTMCPLTLCNCNNTNTNTNTSQGSKNGPAKPKSKSKPRQASAKNVSF</sequence>
<reference evidence="3" key="1">
    <citation type="journal article" date="2020" name="Nat. Commun.">
        <title>Genome assembly of wild tea tree DASZ reveals pedigree and selection history of tea varieties.</title>
        <authorList>
            <person name="Zhang W."/>
            <person name="Zhang Y."/>
            <person name="Qiu H."/>
            <person name="Guo Y."/>
            <person name="Wan H."/>
            <person name="Zhang X."/>
            <person name="Scossa F."/>
            <person name="Alseekh S."/>
            <person name="Zhang Q."/>
            <person name="Wang P."/>
            <person name="Xu L."/>
            <person name="Schmidt M.H."/>
            <person name="Jia X."/>
            <person name="Li D."/>
            <person name="Zhu A."/>
            <person name="Guo F."/>
            <person name="Chen W."/>
            <person name="Ni D."/>
            <person name="Usadel B."/>
            <person name="Fernie A.R."/>
            <person name="Wen W."/>
        </authorList>
    </citation>
    <scope>NUCLEOTIDE SEQUENCE [LARGE SCALE GENOMIC DNA]</scope>
    <source>
        <strain evidence="3">cv. G240</strain>
    </source>
</reference>